<dbReference type="AlphaFoldDB" id="H1S5R2"/>
<reference evidence="6 7" key="1">
    <citation type="journal article" date="2012" name="J. Bacteriol.">
        <title>De Novo Genome Project of Cupriavidus basilensis OR16.</title>
        <authorList>
            <person name="Cserhati M."/>
            <person name="Kriszt B."/>
            <person name="Szoboszlay S."/>
            <person name="Toth A."/>
            <person name="Szabo I."/>
            <person name="Tancsics A."/>
            <person name="Nagy I."/>
            <person name="Horvath B."/>
            <person name="Nagy I."/>
            <person name="Kukolya J."/>
        </authorList>
    </citation>
    <scope>NUCLEOTIDE SEQUENCE [LARGE SCALE GENOMIC DNA]</scope>
    <source>
        <strain evidence="6 7">OR16</strain>
    </source>
</reference>
<sequence>MFRFTHREGPLRGQDYWATPGGGLEDGETFEAAAVRELREETGIHIDSVDAPVSLREVALQLPDGECVLAVEQYFVIAADSETLSRDEWTECERQVIADHRWWSAAELAATSDTVWPEGLVEILTAAGRF</sequence>
<comment type="cofactor">
    <cofactor evidence="1">
        <name>Mg(2+)</name>
        <dbReference type="ChEBI" id="CHEBI:18420"/>
    </cofactor>
</comment>
<organism evidence="6 7">
    <name type="scientific">Cupriavidus basilensis OR16</name>
    <dbReference type="NCBI Taxonomy" id="1127483"/>
    <lineage>
        <taxon>Bacteria</taxon>
        <taxon>Pseudomonadati</taxon>
        <taxon>Pseudomonadota</taxon>
        <taxon>Betaproteobacteria</taxon>
        <taxon>Burkholderiales</taxon>
        <taxon>Burkholderiaceae</taxon>
        <taxon>Cupriavidus</taxon>
    </lineage>
</organism>
<dbReference type="EMBL" id="AHJE01000038">
    <property type="protein sequence ID" value="EHP42144.1"/>
    <property type="molecule type" value="Genomic_DNA"/>
</dbReference>
<dbReference type="InterPro" id="IPR015797">
    <property type="entry name" value="NUDIX_hydrolase-like_dom_sf"/>
</dbReference>
<dbReference type="PATRIC" id="fig|1127483.3.peg.3215"/>
<evidence type="ECO:0000256" key="2">
    <source>
        <dbReference type="ARBA" id="ARBA00022801"/>
    </source>
</evidence>
<keyword evidence="3" id="KW-0460">Magnesium</keyword>
<feature type="domain" description="Nudix hydrolase" evidence="5">
    <location>
        <begin position="1"/>
        <end position="124"/>
    </location>
</feature>
<dbReference type="PANTHER" id="PTHR43046">
    <property type="entry name" value="GDP-MANNOSE MANNOSYL HYDROLASE"/>
    <property type="match status" value="1"/>
</dbReference>
<evidence type="ECO:0000256" key="3">
    <source>
        <dbReference type="ARBA" id="ARBA00022842"/>
    </source>
</evidence>
<dbReference type="Gene3D" id="3.90.79.10">
    <property type="entry name" value="Nucleoside Triphosphate Pyrophosphohydrolase"/>
    <property type="match status" value="1"/>
</dbReference>
<dbReference type="Pfam" id="PF00293">
    <property type="entry name" value="NUDIX"/>
    <property type="match status" value="1"/>
</dbReference>
<dbReference type="PANTHER" id="PTHR43046:SF12">
    <property type="entry name" value="GDP-MANNOSE MANNOSYL HYDROLASE"/>
    <property type="match status" value="1"/>
</dbReference>
<dbReference type="Proteomes" id="UP000005808">
    <property type="component" value="Unassembled WGS sequence"/>
</dbReference>
<evidence type="ECO:0000313" key="6">
    <source>
        <dbReference type="EMBL" id="EHP42144.1"/>
    </source>
</evidence>
<dbReference type="PROSITE" id="PS51462">
    <property type="entry name" value="NUDIX"/>
    <property type="match status" value="1"/>
</dbReference>
<gene>
    <name evidence="6" type="ORF">OR16_16017</name>
</gene>
<dbReference type="InterPro" id="IPR020476">
    <property type="entry name" value="Nudix_hydrolase"/>
</dbReference>
<dbReference type="PRINTS" id="PR00502">
    <property type="entry name" value="NUDIXFAMILY"/>
</dbReference>
<protein>
    <submittedName>
        <fullName evidence="6">NUDIX hydrolase</fullName>
    </submittedName>
</protein>
<keyword evidence="2 4" id="KW-0378">Hydrolase</keyword>
<evidence type="ECO:0000259" key="5">
    <source>
        <dbReference type="PROSITE" id="PS51462"/>
    </source>
</evidence>
<dbReference type="GO" id="GO:0016787">
    <property type="term" value="F:hydrolase activity"/>
    <property type="evidence" value="ECO:0007669"/>
    <property type="project" value="UniProtKB-KW"/>
</dbReference>
<dbReference type="SUPFAM" id="SSF55811">
    <property type="entry name" value="Nudix"/>
    <property type="match status" value="1"/>
</dbReference>
<proteinExistence type="inferred from homology"/>
<comment type="similarity">
    <text evidence="4">Belongs to the Nudix hydrolase family.</text>
</comment>
<evidence type="ECO:0000256" key="1">
    <source>
        <dbReference type="ARBA" id="ARBA00001946"/>
    </source>
</evidence>
<evidence type="ECO:0000313" key="7">
    <source>
        <dbReference type="Proteomes" id="UP000005808"/>
    </source>
</evidence>
<dbReference type="InterPro" id="IPR000086">
    <property type="entry name" value="NUDIX_hydrolase_dom"/>
</dbReference>
<name>H1S5R2_9BURK</name>
<dbReference type="CDD" id="cd04685">
    <property type="entry name" value="NUDIX_Hydrolase"/>
    <property type="match status" value="1"/>
</dbReference>
<comment type="caution">
    <text evidence="6">The sequence shown here is derived from an EMBL/GenBank/DDBJ whole genome shotgun (WGS) entry which is preliminary data.</text>
</comment>
<evidence type="ECO:0000256" key="4">
    <source>
        <dbReference type="RuleBase" id="RU003476"/>
    </source>
</evidence>
<dbReference type="InterPro" id="IPR020084">
    <property type="entry name" value="NUDIX_hydrolase_CS"/>
</dbReference>
<dbReference type="PROSITE" id="PS00893">
    <property type="entry name" value="NUDIX_BOX"/>
    <property type="match status" value="1"/>
</dbReference>
<accession>H1S5R2</accession>